<organism evidence="1 2">
    <name type="scientific">Phytophthora nicotianae P1569</name>
    <dbReference type="NCBI Taxonomy" id="1317065"/>
    <lineage>
        <taxon>Eukaryota</taxon>
        <taxon>Sar</taxon>
        <taxon>Stramenopiles</taxon>
        <taxon>Oomycota</taxon>
        <taxon>Peronosporomycetes</taxon>
        <taxon>Peronosporales</taxon>
        <taxon>Peronosporaceae</taxon>
        <taxon>Phytophthora</taxon>
    </lineage>
</organism>
<sequence length="91" mass="10124">MVPKLTKVHLDESYCNVNHDAGATWIVKGSPRYSARGIGKRYCIAGEGAVFSRRGLLHAKWVSVLFRAWESHLKATEGRGYHGNNGELVKI</sequence>
<evidence type="ECO:0000313" key="2">
    <source>
        <dbReference type="Proteomes" id="UP000018721"/>
    </source>
</evidence>
<name>V9EIR7_PHYNI</name>
<comment type="caution">
    <text evidence="1">The sequence shown here is derived from an EMBL/GenBank/DDBJ whole genome shotgun (WGS) entry which is preliminary data.</text>
</comment>
<dbReference type="OrthoDB" id="167119at2759"/>
<dbReference type="EMBL" id="ANIZ01002674">
    <property type="protein sequence ID" value="ETI39084.1"/>
    <property type="molecule type" value="Genomic_DNA"/>
</dbReference>
<accession>V9EIR7</accession>
<reference evidence="1 2" key="1">
    <citation type="submission" date="2013-11" db="EMBL/GenBank/DDBJ databases">
        <title>The Genome Sequence of Phytophthora parasitica P1569.</title>
        <authorList>
            <consortium name="The Broad Institute Genomics Platform"/>
            <person name="Russ C."/>
            <person name="Tyler B."/>
            <person name="Panabieres F."/>
            <person name="Shan W."/>
            <person name="Tripathy S."/>
            <person name="Grunwald N."/>
            <person name="Machado M."/>
            <person name="Johnson C.S."/>
            <person name="Arredondo F."/>
            <person name="Hong C."/>
            <person name="Coffey M."/>
            <person name="Young S.K."/>
            <person name="Zeng Q."/>
            <person name="Gargeya S."/>
            <person name="Fitzgerald M."/>
            <person name="Abouelleil A."/>
            <person name="Alvarado L."/>
            <person name="Chapman S.B."/>
            <person name="Gainer-Dewar J."/>
            <person name="Goldberg J."/>
            <person name="Griggs A."/>
            <person name="Gujja S."/>
            <person name="Hansen M."/>
            <person name="Howarth C."/>
            <person name="Imamovic A."/>
            <person name="Ireland A."/>
            <person name="Larimer J."/>
            <person name="McCowan C."/>
            <person name="Murphy C."/>
            <person name="Pearson M."/>
            <person name="Poon T.W."/>
            <person name="Priest M."/>
            <person name="Roberts A."/>
            <person name="Saif S."/>
            <person name="Shea T."/>
            <person name="Sykes S."/>
            <person name="Wortman J."/>
            <person name="Nusbaum C."/>
            <person name="Birren B."/>
        </authorList>
    </citation>
    <scope>NUCLEOTIDE SEQUENCE [LARGE SCALE GENOMIC DNA]</scope>
    <source>
        <strain evidence="1 2">P1569</strain>
    </source>
</reference>
<keyword evidence="2" id="KW-1185">Reference proteome</keyword>
<dbReference type="AlphaFoldDB" id="V9EIR7"/>
<protein>
    <submittedName>
        <fullName evidence="1">Uncharacterized protein</fullName>
    </submittedName>
</protein>
<dbReference type="Proteomes" id="UP000018721">
    <property type="component" value="Unassembled WGS sequence"/>
</dbReference>
<dbReference type="HOGENOM" id="CLU_2431795_0_0_1"/>
<proteinExistence type="predicted"/>
<gene>
    <name evidence="1" type="ORF">F443_15290</name>
</gene>
<evidence type="ECO:0000313" key="1">
    <source>
        <dbReference type="EMBL" id="ETI39084.1"/>
    </source>
</evidence>